<dbReference type="Pfam" id="PF00240">
    <property type="entry name" value="ubiquitin"/>
    <property type="match status" value="2"/>
</dbReference>
<dbReference type="FunFam" id="3.10.20.90:FF:000160">
    <property type="entry name" value="Polyubiquitin-C"/>
    <property type="match status" value="1"/>
</dbReference>
<sequence length="162" mass="18535">MQIFVKTVFGKIITLDVCESDTIQNIKARIFDLEGIPIEQQKLLTQKQGLLDQKTLKDYDIQNEDTLNLVFCLKGGMQIYIKTLTGYTITLDVSESDTIENIKYKIQHNEGISFDQQRLIFGGKSLENLRTLSEYNVSQNYVLHLVLSLRGGKQNTLNCKKN</sequence>
<dbReference type="SUPFAM" id="SSF54236">
    <property type="entry name" value="Ubiquitin-like"/>
    <property type="match status" value="2"/>
</dbReference>
<dbReference type="GeneID" id="7828922"/>
<dbReference type="InParanoid" id="I7M124"/>
<accession>I7M124</accession>
<dbReference type="AlphaFoldDB" id="I7M124"/>
<dbReference type="PROSITE" id="PS50053">
    <property type="entry name" value="UBIQUITIN_2"/>
    <property type="match status" value="2"/>
</dbReference>
<evidence type="ECO:0000313" key="3">
    <source>
        <dbReference type="Proteomes" id="UP000009168"/>
    </source>
</evidence>
<gene>
    <name evidence="2" type="ORF">TTHERM_00405580</name>
</gene>
<dbReference type="HOGENOM" id="CLU_010412_0_0_1"/>
<dbReference type="InterPro" id="IPR029071">
    <property type="entry name" value="Ubiquitin-like_domsf"/>
</dbReference>
<keyword evidence="3" id="KW-1185">Reference proteome</keyword>
<feature type="domain" description="Ubiquitin-like" evidence="1">
    <location>
        <begin position="77"/>
        <end position="152"/>
    </location>
</feature>
<organism evidence="2 3">
    <name type="scientific">Tetrahymena thermophila (strain SB210)</name>
    <dbReference type="NCBI Taxonomy" id="312017"/>
    <lineage>
        <taxon>Eukaryota</taxon>
        <taxon>Sar</taxon>
        <taxon>Alveolata</taxon>
        <taxon>Ciliophora</taxon>
        <taxon>Intramacronucleata</taxon>
        <taxon>Oligohymenophorea</taxon>
        <taxon>Hymenostomatida</taxon>
        <taxon>Tetrahymenina</taxon>
        <taxon>Tetrahymenidae</taxon>
        <taxon>Tetrahymena</taxon>
    </lineage>
</organism>
<dbReference type="OrthoDB" id="428577at2759"/>
<dbReference type="InterPro" id="IPR019956">
    <property type="entry name" value="Ubiquitin_dom"/>
</dbReference>
<dbReference type="RefSeq" id="XP_001014134.1">
    <property type="nucleotide sequence ID" value="XM_001014134.1"/>
</dbReference>
<dbReference type="InterPro" id="IPR000626">
    <property type="entry name" value="Ubiquitin-like_dom"/>
</dbReference>
<evidence type="ECO:0000313" key="2">
    <source>
        <dbReference type="EMBL" id="EAR93889.1"/>
    </source>
</evidence>
<dbReference type="Proteomes" id="UP000009168">
    <property type="component" value="Unassembled WGS sequence"/>
</dbReference>
<name>I7M124_TETTS</name>
<dbReference type="EMBL" id="GG662719">
    <property type="protein sequence ID" value="EAR93889.1"/>
    <property type="molecule type" value="Genomic_DNA"/>
</dbReference>
<dbReference type="PRINTS" id="PR00348">
    <property type="entry name" value="UBIQUITIN"/>
</dbReference>
<dbReference type="KEGG" id="tet:TTHERM_00405580"/>
<dbReference type="Gene3D" id="3.10.20.90">
    <property type="entry name" value="Phosphatidylinositol 3-kinase Catalytic Subunit, Chain A, domain 1"/>
    <property type="match status" value="2"/>
</dbReference>
<evidence type="ECO:0000259" key="1">
    <source>
        <dbReference type="PROSITE" id="PS50053"/>
    </source>
</evidence>
<proteinExistence type="predicted"/>
<dbReference type="STRING" id="312017.I7M124"/>
<dbReference type="PANTHER" id="PTHR10666">
    <property type="entry name" value="UBIQUITIN"/>
    <property type="match status" value="1"/>
</dbReference>
<dbReference type="SMART" id="SM00213">
    <property type="entry name" value="UBQ"/>
    <property type="match status" value="2"/>
</dbReference>
<reference evidence="3" key="1">
    <citation type="journal article" date="2006" name="PLoS Biol.">
        <title>Macronuclear genome sequence of the ciliate Tetrahymena thermophila, a model eukaryote.</title>
        <authorList>
            <person name="Eisen J.A."/>
            <person name="Coyne R.S."/>
            <person name="Wu M."/>
            <person name="Wu D."/>
            <person name="Thiagarajan M."/>
            <person name="Wortman J.R."/>
            <person name="Badger J.H."/>
            <person name="Ren Q."/>
            <person name="Amedeo P."/>
            <person name="Jones K.M."/>
            <person name="Tallon L.J."/>
            <person name="Delcher A.L."/>
            <person name="Salzberg S.L."/>
            <person name="Silva J.C."/>
            <person name="Haas B.J."/>
            <person name="Majoros W.H."/>
            <person name="Farzad M."/>
            <person name="Carlton J.M."/>
            <person name="Smith R.K. Jr."/>
            <person name="Garg J."/>
            <person name="Pearlman R.E."/>
            <person name="Karrer K.M."/>
            <person name="Sun L."/>
            <person name="Manning G."/>
            <person name="Elde N.C."/>
            <person name="Turkewitz A.P."/>
            <person name="Asai D.J."/>
            <person name="Wilkes D.E."/>
            <person name="Wang Y."/>
            <person name="Cai H."/>
            <person name="Collins K."/>
            <person name="Stewart B.A."/>
            <person name="Lee S.R."/>
            <person name="Wilamowska K."/>
            <person name="Weinberg Z."/>
            <person name="Ruzzo W.L."/>
            <person name="Wloga D."/>
            <person name="Gaertig J."/>
            <person name="Frankel J."/>
            <person name="Tsao C.-C."/>
            <person name="Gorovsky M.A."/>
            <person name="Keeling P.J."/>
            <person name="Waller R.F."/>
            <person name="Patron N.J."/>
            <person name="Cherry J.M."/>
            <person name="Stover N.A."/>
            <person name="Krieger C.J."/>
            <person name="del Toro C."/>
            <person name="Ryder H.F."/>
            <person name="Williamson S.C."/>
            <person name="Barbeau R.A."/>
            <person name="Hamilton E.P."/>
            <person name="Orias E."/>
        </authorList>
    </citation>
    <scope>NUCLEOTIDE SEQUENCE [LARGE SCALE GENOMIC DNA]</scope>
    <source>
        <strain evidence="3">SB210</strain>
    </source>
</reference>
<protein>
    <submittedName>
        <fullName evidence="2">Ubiquitin-like Rad60 SUMO-like protein</fullName>
    </submittedName>
</protein>
<dbReference type="OMA" id="HFGVAME"/>
<dbReference type="InterPro" id="IPR050158">
    <property type="entry name" value="Ubiquitin_ubiquitin-like"/>
</dbReference>
<dbReference type="eggNOG" id="KOG0001">
    <property type="taxonomic scope" value="Eukaryota"/>
</dbReference>
<dbReference type="FunFam" id="3.10.20.90:FF:000211">
    <property type="entry name" value="Polyubiquitin 9"/>
    <property type="match status" value="1"/>
</dbReference>
<feature type="domain" description="Ubiquitin-like" evidence="1">
    <location>
        <begin position="1"/>
        <end position="76"/>
    </location>
</feature>